<dbReference type="EMBL" id="JACJII010000001">
    <property type="protein sequence ID" value="MBA9005328.1"/>
    <property type="molecule type" value="Genomic_DNA"/>
</dbReference>
<protein>
    <submittedName>
        <fullName evidence="1">Uncharacterized protein</fullName>
    </submittedName>
</protein>
<accession>A0A7W3N0K2</accession>
<gene>
    <name evidence="1" type="ORF">HNR21_004210</name>
</gene>
<comment type="caution">
    <text evidence="1">The sequence shown here is derived from an EMBL/GenBank/DDBJ whole genome shotgun (WGS) entry which is preliminary data.</text>
</comment>
<evidence type="ECO:0000313" key="1">
    <source>
        <dbReference type="EMBL" id="MBA9005328.1"/>
    </source>
</evidence>
<keyword evidence="2" id="KW-1185">Reference proteome</keyword>
<reference evidence="1 2" key="1">
    <citation type="submission" date="2020-08" db="EMBL/GenBank/DDBJ databases">
        <title>Sequencing the genomes of 1000 actinobacteria strains.</title>
        <authorList>
            <person name="Klenk H.-P."/>
        </authorList>
    </citation>
    <scope>NUCLEOTIDE SEQUENCE [LARGE SCALE GENOMIC DNA]</scope>
    <source>
        <strain evidence="1 2">DSM 45823</strain>
    </source>
</reference>
<sequence length="153" mass="16425">MNEIPEARRADVRKGGVLRTVALLLCPGWDLVSDRFQAVELLRGAGVPDSAYDVQDAKPSLSEAAVESLPRLLRRDGRWSVGATERGRFSGRAYETEAEAARAFIQTVIALEAVSMGGVGVGGKKIEPHIRPRYQEAARRALAEASALLSGAP</sequence>
<evidence type="ECO:0000313" key="2">
    <source>
        <dbReference type="Proteomes" id="UP000539313"/>
    </source>
</evidence>
<proteinExistence type="predicted"/>
<name>A0A7W3N0K2_9ACTN</name>
<dbReference type="RefSeq" id="WP_182706535.1">
    <property type="nucleotide sequence ID" value="NZ_JACJII010000001.1"/>
</dbReference>
<dbReference type="Proteomes" id="UP000539313">
    <property type="component" value="Unassembled WGS sequence"/>
</dbReference>
<organism evidence="1 2">
    <name type="scientific">Thermomonospora cellulosilytica</name>
    <dbReference type="NCBI Taxonomy" id="1411118"/>
    <lineage>
        <taxon>Bacteria</taxon>
        <taxon>Bacillati</taxon>
        <taxon>Actinomycetota</taxon>
        <taxon>Actinomycetes</taxon>
        <taxon>Streptosporangiales</taxon>
        <taxon>Thermomonosporaceae</taxon>
        <taxon>Thermomonospora</taxon>
    </lineage>
</organism>
<dbReference type="AlphaFoldDB" id="A0A7W3N0K2"/>